<dbReference type="InterPro" id="IPR002123">
    <property type="entry name" value="Plipid/glycerol_acylTrfase"/>
</dbReference>
<dbReference type="AlphaFoldDB" id="A0A3E2B1Q6"/>
<keyword evidence="1 4" id="KW-0808">Transferase</keyword>
<organism evidence="4 5">
    <name type="scientific">Evtepia gabavorous</name>
    <dbReference type="NCBI Taxonomy" id="2211183"/>
    <lineage>
        <taxon>Bacteria</taxon>
        <taxon>Bacillati</taxon>
        <taxon>Bacillota</taxon>
        <taxon>Clostridia</taxon>
        <taxon>Eubacteriales</taxon>
        <taxon>Evtepia</taxon>
    </lineage>
</organism>
<dbReference type="GO" id="GO:0006654">
    <property type="term" value="P:phosphatidic acid biosynthetic process"/>
    <property type="evidence" value="ECO:0007669"/>
    <property type="project" value="TreeGrafter"/>
</dbReference>
<evidence type="ECO:0000256" key="1">
    <source>
        <dbReference type="ARBA" id="ARBA00022679"/>
    </source>
</evidence>
<evidence type="ECO:0000256" key="2">
    <source>
        <dbReference type="ARBA" id="ARBA00023315"/>
    </source>
</evidence>
<dbReference type="Pfam" id="PF01553">
    <property type="entry name" value="Acyltransferase"/>
    <property type="match status" value="1"/>
</dbReference>
<dbReference type="EMBL" id="QQRQ01000024">
    <property type="protein sequence ID" value="RFT05881.1"/>
    <property type="molecule type" value="Genomic_DNA"/>
</dbReference>
<proteinExistence type="predicted"/>
<dbReference type="RefSeq" id="WP_021920832.1">
    <property type="nucleotide sequence ID" value="NZ_CAKXKJ010000001.1"/>
</dbReference>
<sequence length="204" mass="23357">MTLYEFAYIVSKMIFSIVTFRTPLKAYGKENIPAGGAVICSNHVHNSDPFYIVYSFHRKDKIWIMAKEEIRHYPVVGRLLNWLGFVIWVRRGKSDVGAIKSALKALKGKEKLLIFPEGTRHEEIGEGKTGAAMMAIRTGVPVLPVYIAPERTPFHRTKVYIGEPYQPFTENRRATAEDYEAVTEEIMDHIRAVRDRRAEMEARG</sequence>
<dbReference type="CDD" id="cd07989">
    <property type="entry name" value="LPLAT_AGPAT-like"/>
    <property type="match status" value="1"/>
</dbReference>
<dbReference type="SUPFAM" id="SSF69593">
    <property type="entry name" value="Glycerol-3-phosphate (1)-acyltransferase"/>
    <property type="match status" value="1"/>
</dbReference>
<gene>
    <name evidence="4" type="ORF">DV520_10410</name>
</gene>
<dbReference type="Proteomes" id="UP000260649">
    <property type="component" value="Unassembled WGS sequence"/>
</dbReference>
<name>A0A3E2B1Q6_9FIRM</name>
<protein>
    <submittedName>
        <fullName evidence="4">1-acyl-sn-glycerol-3-phosphate acyltransferase</fullName>
    </submittedName>
</protein>
<dbReference type="GO" id="GO:0003841">
    <property type="term" value="F:1-acylglycerol-3-phosphate O-acyltransferase activity"/>
    <property type="evidence" value="ECO:0007669"/>
    <property type="project" value="TreeGrafter"/>
</dbReference>
<comment type="caution">
    <text evidence="4">The sequence shown here is derived from an EMBL/GenBank/DDBJ whole genome shotgun (WGS) entry which is preliminary data.</text>
</comment>
<keyword evidence="5" id="KW-1185">Reference proteome</keyword>
<evidence type="ECO:0000313" key="4">
    <source>
        <dbReference type="EMBL" id="RFT05881.1"/>
    </source>
</evidence>
<feature type="domain" description="Phospholipid/glycerol acyltransferase" evidence="3">
    <location>
        <begin position="37"/>
        <end position="150"/>
    </location>
</feature>
<dbReference type="GeneID" id="97996147"/>
<dbReference type="PANTHER" id="PTHR10434">
    <property type="entry name" value="1-ACYL-SN-GLYCEROL-3-PHOSPHATE ACYLTRANSFERASE"/>
    <property type="match status" value="1"/>
</dbReference>
<keyword evidence="2 4" id="KW-0012">Acyltransferase</keyword>
<evidence type="ECO:0000259" key="3">
    <source>
        <dbReference type="SMART" id="SM00563"/>
    </source>
</evidence>
<evidence type="ECO:0000313" key="5">
    <source>
        <dbReference type="Proteomes" id="UP000260649"/>
    </source>
</evidence>
<dbReference type="PANTHER" id="PTHR10434:SF11">
    <property type="entry name" value="1-ACYL-SN-GLYCEROL-3-PHOSPHATE ACYLTRANSFERASE"/>
    <property type="match status" value="1"/>
</dbReference>
<dbReference type="OrthoDB" id="9803035at2"/>
<accession>A0A3E2B1Q6</accession>
<dbReference type="SMART" id="SM00563">
    <property type="entry name" value="PlsC"/>
    <property type="match status" value="1"/>
</dbReference>
<reference evidence="4 5" key="1">
    <citation type="submission" date="2018-07" db="EMBL/GenBank/DDBJ databases">
        <title>GABA Modulating Bacteria of the Human Gut Microbiota.</title>
        <authorList>
            <person name="Strandwitz P."/>
            <person name="Kim K.H."/>
            <person name="Terekhova D."/>
            <person name="Liu J.K."/>
            <person name="Sharma A."/>
            <person name="Levering J."/>
            <person name="Mcdonald D."/>
            <person name="Dietrich D."/>
            <person name="Ramadhar T.R."/>
            <person name="Lekbua A."/>
            <person name="Mroue N."/>
            <person name="Liston C."/>
            <person name="Stewart E.J."/>
            <person name="Dubin M.J."/>
            <person name="Zengler K."/>
            <person name="Knight R."/>
            <person name="Gilbert J.A."/>
            <person name="Clardy J."/>
            <person name="Lewis K."/>
        </authorList>
    </citation>
    <scope>NUCLEOTIDE SEQUENCE [LARGE SCALE GENOMIC DNA]</scope>
    <source>
        <strain evidence="4 5">KLE1738</strain>
    </source>
</reference>